<reference evidence="1 2" key="1">
    <citation type="submission" date="2016-10" db="EMBL/GenBank/DDBJ databases">
        <authorList>
            <person name="de Groot N.N."/>
        </authorList>
    </citation>
    <scope>NUCLEOTIDE SEQUENCE [LARGE SCALE GENOMIC DNA]</scope>
    <source>
        <strain evidence="1 2">DSM 45317</strain>
    </source>
</reference>
<protein>
    <submittedName>
        <fullName evidence="1">Uncharacterized protein</fullName>
    </submittedName>
</protein>
<keyword evidence="2" id="KW-1185">Reference proteome</keyword>
<gene>
    <name evidence="1" type="ORF">SAMN04488085_1103</name>
</gene>
<sequence>MAATFVPVPGAGGHLVALSRPADRLVGYLLPGMP</sequence>
<dbReference type="STRING" id="504800.SAMN04488085_1103"/>
<proteinExistence type="predicted"/>
<dbReference type="EMBL" id="FOSW01000010">
    <property type="protein sequence ID" value="SFL36458.1"/>
    <property type="molecule type" value="Genomic_DNA"/>
</dbReference>
<accession>A0A1I4H2F7</accession>
<dbReference type="Proteomes" id="UP000199152">
    <property type="component" value="Unassembled WGS sequence"/>
</dbReference>
<evidence type="ECO:0000313" key="2">
    <source>
        <dbReference type="Proteomes" id="UP000199152"/>
    </source>
</evidence>
<evidence type="ECO:0000313" key="1">
    <source>
        <dbReference type="EMBL" id="SFL36458.1"/>
    </source>
</evidence>
<dbReference type="AlphaFoldDB" id="A0A1I4H2F7"/>
<name>A0A1I4H2F7_9ACTN</name>
<organism evidence="1 2">
    <name type="scientific">Geodermatophilus ruber</name>
    <dbReference type="NCBI Taxonomy" id="504800"/>
    <lineage>
        <taxon>Bacteria</taxon>
        <taxon>Bacillati</taxon>
        <taxon>Actinomycetota</taxon>
        <taxon>Actinomycetes</taxon>
        <taxon>Geodermatophilales</taxon>
        <taxon>Geodermatophilaceae</taxon>
        <taxon>Geodermatophilus</taxon>
    </lineage>
</organism>
<dbReference type="InParanoid" id="A0A1I4H2F7"/>